<organism evidence="2 3">
    <name type="scientific">Paraburkholderia phytofirmans OLGA172</name>
    <dbReference type="NCBI Taxonomy" id="1417228"/>
    <lineage>
        <taxon>Bacteria</taxon>
        <taxon>Pseudomonadati</taxon>
        <taxon>Pseudomonadota</taxon>
        <taxon>Betaproteobacteria</taxon>
        <taxon>Burkholderiales</taxon>
        <taxon>Burkholderiaceae</taxon>
        <taxon>Paraburkholderia</taxon>
    </lineage>
</organism>
<dbReference type="STRING" id="1804984.AYM40_33750"/>
<dbReference type="AlphaFoldDB" id="A0A160FUW5"/>
<dbReference type="KEGG" id="buz:AYM40_33750"/>
<protein>
    <submittedName>
        <fullName evidence="2">Uncharacterized protein</fullName>
    </submittedName>
</protein>
<dbReference type="Proteomes" id="UP000076852">
    <property type="component" value="Chromosome 2"/>
</dbReference>
<sequence>MKKLILCPCVAGMAAAQYFSTAAAQDFAQPLTGRTSTTAEHVVGSCRFSIANMFDGHFEAFDGSSPVQGGYLLPMTGPKAFLTDGFGIFCVDASEERITSALNARYVAGKWLRHGPVNGPEFIQFEKQANARTVPMKGANWTGMAYTDDDTTGDERQRTRVFHFCLIHKSRALCGNTPVTWLADRKTRSDLDRIKAILEPVEFVDTPTPVDANAISGVTTFFDRQNNRDDENRTPRIPIQHQIFHESTFGRS</sequence>
<feature type="signal peptide" evidence="1">
    <location>
        <begin position="1"/>
        <end position="24"/>
    </location>
</feature>
<dbReference type="RefSeq" id="WP_063500281.1">
    <property type="nucleotide sequence ID" value="NZ_CP014579.1"/>
</dbReference>
<evidence type="ECO:0000313" key="3">
    <source>
        <dbReference type="Proteomes" id="UP000076852"/>
    </source>
</evidence>
<name>A0A160FUW5_9BURK</name>
<feature type="chain" id="PRO_5007814722" evidence="1">
    <location>
        <begin position="25"/>
        <end position="252"/>
    </location>
</feature>
<keyword evidence="3" id="KW-1185">Reference proteome</keyword>
<dbReference type="EMBL" id="CP014579">
    <property type="protein sequence ID" value="ANB77080.1"/>
    <property type="molecule type" value="Genomic_DNA"/>
</dbReference>
<dbReference type="OrthoDB" id="6545863at2"/>
<evidence type="ECO:0000256" key="1">
    <source>
        <dbReference type="SAM" id="SignalP"/>
    </source>
</evidence>
<proteinExistence type="predicted"/>
<evidence type="ECO:0000313" key="2">
    <source>
        <dbReference type="EMBL" id="ANB77080.1"/>
    </source>
</evidence>
<reference evidence="2 3" key="1">
    <citation type="journal article" date="2016" name="Gene">
        <title>PacBio SMRT assembly of a complex multi-replicon genome reveals chlorocatechol degradative operon in a region of genome plasticity.</title>
        <authorList>
            <person name="Ricker N."/>
            <person name="Shen S.Y."/>
            <person name="Goordial J."/>
            <person name="Jin S."/>
            <person name="Fulthorpe R.R."/>
        </authorList>
    </citation>
    <scope>NUCLEOTIDE SEQUENCE [LARGE SCALE GENOMIC DNA]</scope>
    <source>
        <strain evidence="2 3">OLGA172</strain>
    </source>
</reference>
<accession>A0A160FUW5</accession>
<keyword evidence="1" id="KW-0732">Signal</keyword>
<gene>
    <name evidence="2" type="ORF">AYM40_33750</name>
</gene>